<keyword evidence="8 15" id="KW-1133">Transmembrane helix</keyword>
<keyword evidence="10 15" id="KW-0472">Membrane</keyword>
<dbReference type="GO" id="GO:0045202">
    <property type="term" value="C:synapse"/>
    <property type="evidence" value="ECO:0007669"/>
    <property type="project" value="GOC"/>
</dbReference>
<sequence length="217" mass="25645">MLTVFQCITMEGWTDIMYMTFDAVGDRFSAFYFGPLIVLGSFFMLNLILGVLSGEFAKEKERVEKRRAFLKLRRQQQTEKEFGSYMDWIQHAEEVILAEDTTTAEDRIRIIAARRRAQKERNKKNAKDFQGQEMNYEDSEMFSDTKENVLNQQGFLLKSGKSRFESCWRTEKRFRYAVRRLAKSQLAYWSVIVLVFLNTICVTIEHYGQPVWLTTFL</sequence>
<evidence type="ECO:0000256" key="12">
    <source>
        <dbReference type="ARBA" id="ARBA00023303"/>
    </source>
</evidence>
<keyword evidence="2" id="KW-0813">Transport</keyword>
<keyword evidence="12" id="KW-0407">Ion channel</keyword>
<comment type="subcellular location">
    <subcellularLocation>
        <location evidence="1 14">Membrane</location>
        <topology evidence="1 14">Multi-pass membrane protein</topology>
    </subcellularLocation>
</comment>
<keyword evidence="5 15" id="KW-0812">Transmembrane</keyword>
<dbReference type="SUPFAM" id="SSF81324">
    <property type="entry name" value="Voltage-gated potassium channels"/>
    <property type="match status" value="1"/>
</dbReference>
<dbReference type="Proteomes" id="UP000321570">
    <property type="component" value="Unassembled WGS sequence"/>
</dbReference>
<dbReference type="AlphaFoldDB" id="A0A564Y4X2"/>
<evidence type="ECO:0000256" key="14">
    <source>
        <dbReference type="RuleBase" id="RU003808"/>
    </source>
</evidence>
<evidence type="ECO:0000256" key="8">
    <source>
        <dbReference type="ARBA" id="ARBA00022989"/>
    </source>
</evidence>
<feature type="non-terminal residue" evidence="17">
    <location>
        <position position="217"/>
    </location>
</feature>
<dbReference type="PANTHER" id="PTHR45628">
    <property type="entry name" value="VOLTAGE-DEPENDENT CALCIUM CHANNEL TYPE A SUBUNIT ALPHA-1"/>
    <property type="match status" value="1"/>
</dbReference>
<evidence type="ECO:0000256" key="13">
    <source>
        <dbReference type="PIRSR" id="PIRSR602077-1"/>
    </source>
</evidence>
<keyword evidence="7 14" id="KW-0851">Voltage-gated channel</keyword>
<evidence type="ECO:0000256" key="11">
    <source>
        <dbReference type="ARBA" id="ARBA00023180"/>
    </source>
</evidence>
<keyword evidence="6 13" id="KW-0106">Calcium</keyword>
<accession>A0A564Y4X2</accession>
<evidence type="ECO:0000256" key="15">
    <source>
        <dbReference type="SAM" id="Phobius"/>
    </source>
</evidence>
<dbReference type="InterPro" id="IPR050599">
    <property type="entry name" value="VDCC_alpha-1_subunit"/>
</dbReference>
<proteinExistence type="inferred from homology"/>
<name>A0A564Y4X2_HYMDI</name>
<dbReference type="Pfam" id="PF00520">
    <property type="entry name" value="Ion_trans"/>
    <property type="match status" value="1"/>
</dbReference>
<evidence type="ECO:0000256" key="1">
    <source>
        <dbReference type="ARBA" id="ARBA00004141"/>
    </source>
</evidence>
<reference evidence="17 18" key="1">
    <citation type="submission" date="2019-07" db="EMBL/GenBank/DDBJ databases">
        <authorList>
            <person name="Jastrzebski P J."/>
            <person name="Paukszto L."/>
            <person name="Jastrzebski P J."/>
        </authorList>
    </citation>
    <scope>NUCLEOTIDE SEQUENCE [LARGE SCALE GENOMIC DNA]</scope>
    <source>
        <strain evidence="17 18">WMS-il1</strain>
    </source>
</reference>
<feature type="binding site" evidence="13">
    <location>
        <position position="11"/>
    </location>
    <ligand>
        <name>Ca(2+)</name>
        <dbReference type="ChEBI" id="CHEBI:29108"/>
    </ligand>
</feature>
<evidence type="ECO:0000256" key="3">
    <source>
        <dbReference type="ARBA" id="ARBA00022568"/>
    </source>
</evidence>
<dbReference type="InterPro" id="IPR002077">
    <property type="entry name" value="VDCCAlpha1"/>
</dbReference>
<dbReference type="FunFam" id="1.10.287.70:FF:000007">
    <property type="entry name" value="Voltage-dependent L-type calcium channel subunit alpha"/>
    <property type="match status" value="1"/>
</dbReference>
<evidence type="ECO:0000313" key="17">
    <source>
        <dbReference type="EMBL" id="VUZ42009.1"/>
    </source>
</evidence>
<dbReference type="InterPro" id="IPR005821">
    <property type="entry name" value="Ion_trans_dom"/>
</dbReference>
<evidence type="ECO:0000256" key="9">
    <source>
        <dbReference type="ARBA" id="ARBA00023065"/>
    </source>
</evidence>
<feature type="domain" description="Ion transport" evidence="16">
    <location>
        <begin position="1"/>
        <end position="62"/>
    </location>
</feature>
<dbReference type="GO" id="GO:0005891">
    <property type="term" value="C:voltage-gated calcium channel complex"/>
    <property type="evidence" value="ECO:0007669"/>
    <property type="project" value="InterPro"/>
</dbReference>
<evidence type="ECO:0000256" key="4">
    <source>
        <dbReference type="ARBA" id="ARBA00022673"/>
    </source>
</evidence>
<dbReference type="GO" id="GO:0008331">
    <property type="term" value="F:high voltage-gated calcium channel activity"/>
    <property type="evidence" value="ECO:0007669"/>
    <property type="project" value="TreeGrafter"/>
</dbReference>
<dbReference type="Gene3D" id="1.10.287.70">
    <property type="match status" value="1"/>
</dbReference>
<feature type="transmembrane region" description="Helical" evidence="15">
    <location>
        <begin position="186"/>
        <end position="207"/>
    </location>
</feature>
<evidence type="ECO:0000256" key="2">
    <source>
        <dbReference type="ARBA" id="ARBA00022448"/>
    </source>
</evidence>
<feature type="transmembrane region" description="Helical" evidence="15">
    <location>
        <begin position="30"/>
        <end position="52"/>
    </location>
</feature>
<evidence type="ECO:0000256" key="7">
    <source>
        <dbReference type="ARBA" id="ARBA00022882"/>
    </source>
</evidence>
<dbReference type="EMBL" id="CABIJS010000077">
    <property type="protein sequence ID" value="VUZ42009.1"/>
    <property type="molecule type" value="Genomic_DNA"/>
</dbReference>
<dbReference type="Gene3D" id="6.10.250.2500">
    <property type="match status" value="1"/>
</dbReference>
<organism evidence="17 18">
    <name type="scientific">Hymenolepis diminuta</name>
    <name type="common">Rat tapeworm</name>
    <dbReference type="NCBI Taxonomy" id="6216"/>
    <lineage>
        <taxon>Eukaryota</taxon>
        <taxon>Metazoa</taxon>
        <taxon>Spiralia</taxon>
        <taxon>Lophotrochozoa</taxon>
        <taxon>Platyhelminthes</taxon>
        <taxon>Cestoda</taxon>
        <taxon>Eucestoda</taxon>
        <taxon>Cyclophyllidea</taxon>
        <taxon>Hymenolepididae</taxon>
        <taxon>Hymenolepis</taxon>
    </lineage>
</organism>
<dbReference type="GO" id="GO:0046872">
    <property type="term" value="F:metal ion binding"/>
    <property type="evidence" value="ECO:0007669"/>
    <property type="project" value="UniProtKB-KW"/>
</dbReference>
<evidence type="ECO:0000259" key="16">
    <source>
        <dbReference type="Pfam" id="PF00520"/>
    </source>
</evidence>
<gene>
    <name evidence="17" type="ORF">WMSIL1_LOCUS2756</name>
</gene>
<protein>
    <recommendedName>
        <fullName evidence="16">Ion transport domain-containing protein</fullName>
    </recommendedName>
</protein>
<keyword evidence="4 14" id="KW-0107">Calcium channel</keyword>
<dbReference type="GO" id="GO:0098703">
    <property type="term" value="P:calcium ion import across plasma membrane"/>
    <property type="evidence" value="ECO:0007669"/>
    <property type="project" value="TreeGrafter"/>
</dbReference>
<keyword evidence="18" id="KW-1185">Reference proteome</keyword>
<dbReference type="PRINTS" id="PR00167">
    <property type="entry name" value="CACHANNEL"/>
</dbReference>
<keyword evidence="13" id="KW-0479">Metal-binding</keyword>
<keyword evidence="3 14" id="KW-0109">Calcium transport</keyword>
<comment type="similarity">
    <text evidence="14">Belongs to the calcium channel alpha-1 subunit (TC 1.A.1.11) family.</text>
</comment>
<evidence type="ECO:0000256" key="10">
    <source>
        <dbReference type="ARBA" id="ARBA00023136"/>
    </source>
</evidence>
<evidence type="ECO:0000256" key="6">
    <source>
        <dbReference type="ARBA" id="ARBA00022837"/>
    </source>
</evidence>
<evidence type="ECO:0000313" key="18">
    <source>
        <dbReference type="Proteomes" id="UP000321570"/>
    </source>
</evidence>
<evidence type="ECO:0000256" key="5">
    <source>
        <dbReference type="ARBA" id="ARBA00022692"/>
    </source>
</evidence>
<dbReference type="PANTHER" id="PTHR45628:SF7">
    <property type="entry name" value="VOLTAGE-DEPENDENT CALCIUM CHANNEL TYPE A SUBUNIT ALPHA-1"/>
    <property type="match status" value="1"/>
</dbReference>
<keyword evidence="11" id="KW-0325">Glycoprotein</keyword>
<dbReference type="GO" id="GO:0007268">
    <property type="term" value="P:chemical synaptic transmission"/>
    <property type="evidence" value="ECO:0007669"/>
    <property type="project" value="TreeGrafter"/>
</dbReference>
<keyword evidence="9" id="KW-0406">Ion transport</keyword>